<evidence type="ECO:0000313" key="2">
    <source>
        <dbReference type="Proteomes" id="UP000050795"/>
    </source>
</evidence>
<evidence type="ECO:0000256" key="1">
    <source>
        <dbReference type="SAM" id="Phobius"/>
    </source>
</evidence>
<dbReference type="WBParaSite" id="TREG1_79770.1">
    <property type="protein sequence ID" value="TREG1_79770.1"/>
    <property type="gene ID" value="TREG1_79770"/>
</dbReference>
<dbReference type="AlphaFoldDB" id="A0AA85K9Q5"/>
<keyword evidence="1" id="KW-1133">Transmembrane helix</keyword>
<reference evidence="2" key="1">
    <citation type="submission" date="2022-06" db="EMBL/GenBank/DDBJ databases">
        <authorList>
            <person name="Berger JAMES D."/>
            <person name="Berger JAMES D."/>
        </authorList>
    </citation>
    <scope>NUCLEOTIDE SEQUENCE [LARGE SCALE GENOMIC DNA]</scope>
</reference>
<keyword evidence="2" id="KW-1185">Reference proteome</keyword>
<evidence type="ECO:0000313" key="3">
    <source>
        <dbReference type="WBParaSite" id="TREG1_79770.1"/>
    </source>
</evidence>
<accession>A0AA85K9Q5</accession>
<protein>
    <submittedName>
        <fullName evidence="3">Uncharacterized protein</fullName>
    </submittedName>
</protein>
<keyword evidence="1" id="KW-0812">Transmembrane</keyword>
<dbReference type="Proteomes" id="UP000050795">
    <property type="component" value="Unassembled WGS sequence"/>
</dbReference>
<keyword evidence="1" id="KW-0472">Membrane</keyword>
<feature type="transmembrane region" description="Helical" evidence="1">
    <location>
        <begin position="113"/>
        <end position="132"/>
    </location>
</feature>
<feature type="transmembrane region" description="Helical" evidence="1">
    <location>
        <begin position="57"/>
        <end position="81"/>
    </location>
</feature>
<name>A0AA85K9Q5_TRIRE</name>
<sequence length="336" mass="38298">MSSPSDDLLIIIDPVYQNLKNFQKDYDYDLVGNAITLRGSFLRNPIGYLHSFIERHIIELIFISLICFAIFFSGILLLHALKKCVKYIKLAKLLLKELSSAKKRLKKLRRDNMPINFDIFAKAIFTALISYYDLFEGRATNITIPEDLIEYEIIRFVLEAAWKNSISSRQLRNVDLNSTSVDDLPIEGLKADEVKNVFAALFDVNEDVEEYVKKMENKEYDDAGKGSQDSSGESVDNEELIAGDNEFVADEMVNTFDDTSADMNKNNAEINVLCCEDKKCLKHTQDLLTTTVASSTSTTIIQSKDQYYYWNTDSNWFSSLYCPVSSDCSDIDELVE</sequence>
<reference evidence="3" key="2">
    <citation type="submission" date="2023-11" db="UniProtKB">
        <authorList>
            <consortium name="WormBaseParasite"/>
        </authorList>
    </citation>
    <scope>IDENTIFICATION</scope>
</reference>
<proteinExistence type="predicted"/>
<organism evidence="2 3">
    <name type="scientific">Trichobilharzia regenti</name>
    <name type="common">Nasal bird schistosome</name>
    <dbReference type="NCBI Taxonomy" id="157069"/>
    <lineage>
        <taxon>Eukaryota</taxon>
        <taxon>Metazoa</taxon>
        <taxon>Spiralia</taxon>
        <taxon>Lophotrochozoa</taxon>
        <taxon>Platyhelminthes</taxon>
        <taxon>Trematoda</taxon>
        <taxon>Digenea</taxon>
        <taxon>Strigeidida</taxon>
        <taxon>Schistosomatoidea</taxon>
        <taxon>Schistosomatidae</taxon>
        <taxon>Trichobilharzia</taxon>
    </lineage>
</organism>